<reference evidence="3" key="1">
    <citation type="submission" date="2020-03" db="EMBL/GenBank/DDBJ databases">
        <title>A high-quality chromosome-level genome assembly of a woody plant with both climbing and erect habits, Rhamnella rubrinervis.</title>
        <authorList>
            <person name="Lu Z."/>
            <person name="Yang Y."/>
            <person name="Zhu X."/>
            <person name="Sun Y."/>
        </authorList>
    </citation>
    <scope>NUCLEOTIDE SEQUENCE</scope>
    <source>
        <strain evidence="3">BYM</strain>
        <tissue evidence="3">Leaf</tissue>
    </source>
</reference>
<keyword evidence="2" id="KW-1133">Transmembrane helix</keyword>
<comment type="caution">
    <text evidence="3">The sequence shown here is derived from an EMBL/GenBank/DDBJ whole genome shotgun (WGS) entry which is preliminary data.</text>
</comment>
<dbReference type="InterPro" id="IPR027417">
    <property type="entry name" value="P-loop_NTPase"/>
</dbReference>
<evidence type="ECO:0000256" key="2">
    <source>
        <dbReference type="SAM" id="Phobius"/>
    </source>
</evidence>
<feature type="transmembrane region" description="Helical" evidence="2">
    <location>
        <begin position="369"/>
        <end position="392"/>
    </location>
</feature>
<sequence length="426" mass="47802">MGGDVLTLPGEDSSVDHDFPQLGSSRLSDGSSMKFGDAAADGESGLVFQEFDKEGCRFSSASLDIETNQRRRDNVYREILRSFDELQVRSKGLEEARSKILSYTPGGWLDNVGSRNVSDYDVPKTTSLILVGPEGSGKSSLVNRISKVFEDDKFASERAQVSYNPSIGDGTCFLHEYMIPRGSTSFCLYDTRSLSDDSHDNIKMIKRWMTNGVRNGELVIRDSDSPSLKSRIKCKARRTRSVSREIRKINFVIFVVNGLSVLKCMDNDEGADTRYTQLIASTFNCPYFSFGDDKPLVVITHGDLLSRFDRARIRVHLGELLGIPPTKQIFDIPESDDPITKVTIIDMLRYSLEHTEKNLPQKQLLMSKVLQSLSSCIILLMIIGIAISVNLISARMCHGSGPPRAKFHKVTKPEIPWHKIRHLWLE</sequence>
<dbReference type="EMBL" id="VOIH02000010">
    <property type="protein sequence ID" value="KAF3435932.1"/>
    <property type="molecule type" value="Genomic_DNA"/>
</dbReference>
<dbReference type="PANTHER" id="PTHR14241:SF32">
    <property type="entry name" value="VWFA DOMAIN-CONTAINING PROTEIN-RELATED"/>
    <property type="match status" value="1"/>
</dbReference>
<name>A0A8K0DR85_9ROSA</name>
<keyword evidence="4" id="KW-1185">Reference proteome</keyword>
<evidence type="ECO:0000256" key="1">
    <source>
        <dbReference type="SAM" id="MobiDB-lite"/>
    </source>
</evidence>
<dbReference type="Proteomes" id="UP000796880">
    <property type="component" value="Unassembled WGS sequence"/>
</dbReference>
<dbReference type="AlphaFoldDB" id="A0A8K0DR85"/>
<dbReference type="OrthoDB" id="25620at2759"/>
<feature type="compositionally biased region" description="Polar residues" evidence="1">
    <location>
        <begin position="22"/>
        <end position="31"/>
    </location>
</feature>
<proteinExistence type="predicted"/>
<dbReference type="SUPFAM" id="SSF52540">
    <property type="entry name" value="P-loop containing nucleoside triphosphate hydrolases"/>
    <property type="match status" value="1"/>
</dbReference>
<gene>
    <name evidence="3" type="ORF">FNV43_RR23024</name>
</gene>
<keyword evidence="2" id="KW-0472">Membrane</keyword>
<evidence type="ECO:0000313" key="4">
    <source>
        <dbReference type="Proteomes" id="UP000796880"/>
    </source>
</evidence>
<organism evidence="3 4">
    <name type="scientific">Rhamnella rubrinervis</name>
    <dbReference type="NCBI Taxonomy" id="2594499"/>
    <lineage>
        <taxon>Eukaryota</taxon>
        <taxon>Viridiplantae</taxon>
        <taxon>Streptophyta</taxon>
        <taxon>Embryophyta</taxon>
        <taxon>Tracheophyta</taxon>
        <taxon>Spermatophyta</taxon>
        <taxon>Magnoliopsida</taxon>
        <taxon>eudicotyledons</taxon>
        <taxon>Gunneridae</taxon>
        <taxon>Pentapetalae</taxon>
        <taxon>rosids</taxon>
        <taxon>fabids</taxon>
        <taxon>Rosales</taxon>
        <taxon>Rhamnaceae</taxon>
        <taxon>rhamnoid group</taxon>
        <taxon>Rhamneae</taxon>
        <taxon>Rhamnella</taxon>
    </lineage>
</organism>
<keyword evidence="2" id="KW-0812">Transmembrane</keyword>
<protein>
    <submittedName>
        <fullName evidence="3">Uncharacterized protein</fullName>
    </submittedName>
</protein>
<feature type="region of interest" description="Disordered" evidence="1">
    <location>
        <begin position="1"/>
        <end position="31"/>
    </location>
</feature>
<dbReference type="PANTHER" id="PTHR14241">
    <property type="entry name" value="INTERFERON-INDUCED PROTEIN 44"/>
    <property type="match status" value="1"/>
</dbReference>
<accession>A0A8K0DR85</accession>
<evidence type="ECO:0000313" key="3">
    <source>
        <dbReference type="EMBL" id="KAF3435932.1"/>
    </source>
</evidence>
<dbReference type="Gene3D" id="3.40.50.300">
    <property type="entry name" value="P-loop containing nucleotide triphosphate hydrolases"/>
    <property type="match status" value="1"/>
</dbReference>